<dbReference type="AlphaFoldDB" id="A0A177C416"/>
<feature type="region of interest" description="Disordered" evidence="1">
    <location>
        <begin position="126"/>
        <end position="256"/>
    </location>
</feature>
<name>A0A177C416_9PLEO</name>
<evidence type="ECO:0000256" key="1">
    <source>
        <dbReference type="SAM" id="MobiDB-lite"/>
    </source>
</evidence>
<accession>A0A177C416</accession>
<reference evidence="2 3" key="1">
    <citation type="submission" date="2016-05" db="EMBL/GenBank/DDBJ databases">
        <title>Comparative analysis of secretome profiles of manganese(II)-oxidizing ascomycete fungi.</title>
        <authorList>
            <consortium name="DOE Joint Genome Institute"/>
            <person name="Zeiner C.A."/>
            <person name="Purvine S.O."/>
            <person name="Zink E.M."/>
            <person name="Wu S."/>
            <person name="Pasa-Tolic L."/>
            <person name="Chaput D.L."/>
            <person name="Haridas S."/>
            <person name="Grigoriev I.V."/>
            <person name="Santelli C.M."/>
            <person name="Hansel C.M."/>
        </authorList>
    </citation>
    <scope>NUCLEOTIDE SEQUENCE [LARGE SCALE GENOMIC DNA]</scope>
    <source>
        <strain evidence="2 3">AP3s5-JAC2a</strain>
    </source>
</reference>
<gene>
    <name evidence="2" type="ORF">CC84DRAFT_1167744</name>
</gene>
<feature type="compositionally biased region" description="Basic and acidic residues" evidence="1">
    <location>
        <begin position="37"/>
        <end position="54"/>
    </location>
</feature>
<sequence>MLRRDPTLWPRSPIRRSSRSALCPSRSFSPTSAASARHNDDSDNTDGKKPECMSDLEWMRQRHLRRWRKRIEQGPYGFHAGASEEMQRGHGLEGYIERQREMHRRGLEWVQKAFPKWMLEDMGLRDESKSKAHEDKVGKEYPKKVKIENNEHGETKEREKLSEQPWDKDRRFRNDPGNDAVKSPSDSRWPREQPLSSSQTPGALHEDIVQGLRKDRQIAEEPTAQEQTSSTSSEASSACAEKVRQSVPAPAKQNQADTFNILGKEVLAGSMGAAPELSEPGNNKDWRQTALERRAVWSPASGSRRKTAVPVIDVTTKDRARDRNNAGGEQRARLPAKSNDNLEATAHKAVIDFNGTASSRMGRREVEEFESRVEETSEEVKQHPGVTNVLEESGNKPKFRFSPYPRIKTDDWVLPSSKRAAKEFDDFADIKLSSLDTDINFGQDDAETSSSPRKSTLDALKKLPKDDIDFLTADDVRASMGRTKGNREDKAAVRQKLEEEYIKDTPEIDPLLEAQVVNGQFVRRKTSQMTPAQEQPRSTETHPSESTAEQKKDDPTSKPISVLETSLDFMSRWLHNGGNVFAQHFWQDPVQLVAGQLSNADEQFLKGIGIGVLKGRRAFASIKDELVDDVPATQELVDRLNRDEIKASAGAVRLYKDLPSALKDASDADAAKAAAHKRIGKLRQELLDTDKQYKKACEAVDGMKNDLKPSFLQRKRLRHASEVLRKNAKLTRMAIFGLQGRIEVEAGTSDGLVARELLHRLLTLQDTQLALSRLVSRAIQVLGINLEAEELVPRKSDESTVHLSDPSVVEAVAPVAAREIPPKQAIDTIAAEAKLGDEVSKQKAAMRGLSDDGYKHPQKPLFRKSFDSPAPLAHSLFRPFGLQLNSLGKDADAAENDAVKAAKKERNDRSLVEEVKKAYEDTYGAITVDHWQVSPAETPAATVEGVAKMPETEMAQGQPSIQMLKEDEVSPTITGEVLAYKHDSVSLPNDDCATTQSTAECETELNKDVVNEPTMLEELRPLITEDPKSVEEKSLESTGIEQHISIIDKATSGTQAGSVTPDNEYSYDAPTDTYVPISYRTLIYNADTDKLSITTSQVPQPNPSITPIPMHEALATLSHPAKFVDHLPDSFHVLQVKPDVLSIRTASPFNATAEKNTTTTVDRPGVDKTDAEEAEGWKGINPVDGTTTLSPTGFVSLGSDLDHDFAERRKKADEYHKEVNKSKKNMEAPEGKKRGGLGVGGVVRTAIWASAFCYVVGVAAEVAKAPF</sequence>
<feature type="region of interest" description="Disordered" evidence="1">
    <location>
        <begin position="294"/>
        <end position="402"/>
    </location>
</feature>
<feature type="region of interest" description="Disordered" evidence="1">
    <location>
        <begin position="1213"/>
        <end position="1236"/>
    </location>
</feature>
<feature type="compositionally biased region" description="Basic and acidic residues" evidence="1">
    <location>
        <begin position="1213"/>
        <end position="1233"/>
    </location>
</feature>
<feature type="compositionally biased region" description="Basic and acidic residues" evidence="1">
    <location>
        <begin position="204"/>
        <end position="219"/>
    </location>
</feature>
<feature type="region of interest" description="Disordered" evidence="1">
    <location>
        <begin position="1"/>
        <end position="54"/>
    </location>
</feature>
<feature type="region of interest" description="Disordered" evidence="1">
    <location>
        <begin position="525"/>
        <end position="559"/>
    </location>
</feature>
<feature type="compositionally biased region" description="Basic and acidic residues" evidence="1">
    <location>
        <begin position="315"/>
        <end position="324"/>
    </location>
</feature>
<keyword evidence="3" id="KW-1185">Reference proteome</keyword>
<feature type="compositionally biased region" description="Basic and acidic residues" evidence="1">
    <location>
        <begin position="126"/>
        <end position="176"/>
    </location>
</feature>
<organism evidence="2 3">
    <name type="scientific">Paraphaeosphaeria sporulosa</name>
    <dbReference type="NCBI Taxonomy" id="1460663"/>
    <lineage>
        <taxon>Eukaryota</taxon>
        <taxon>Fungi</taxon>
        <taxon>Dikarya</taxon>
        <taxon>Ascomycota</taxon>
        <taxon>Pezizomycotina</taxon>
        <taxon>Dothideomycetes</taxon>
        <taxon>Pleosporomycetidae</taxon>
        <taxon>Pleosporales</taxon>
        <taxon>Massarineae</taxon>
        <taxon>Didymosphaeriaceae</taxon>
        <taxon>Paraphaeosphaeria</taxon>
    </lineage>
</organism>
<proteinExistence type="predicted"/>
<feature type="region of interest" description="Disordered" evidence="1">
    <location>
        <begin position="1159"/>
        <end position="1183"/>
    </location>
</feature>
<evidence type="ECO:0000313" key="3">
    <source>
        <dbReference type="Proteomes" id="UP000077069"/>
    </source>
</evidence>
<feature type="compositionally biased region" description="Polar residues" evidence="1">
    <location>
        <begin position="527"/>
        <end position="536"/>
    </location>
</feature>
<protein>
    <submittedName>
        <fullName evidence="2">Uncharacterized protein</fullName>
    </submittedName>
</protein>
<dbReference type="Proteomes" id="UP000077069">
    <property type="component" value="Unassembled WGS sequence"/>
</dbReference>
<dbReference type="InParanoid" id="A0A177C416"/>
<dbReference type="GeneID" id="28762738"/>
<evidence type="ECO:0000313" key="2">
    <source>
        <dbReference type="EMBL" id="OAG01538.1"/>
    </source>
</evidence>
<dbReference type="RefSeq" id="XP_018031903.1">
    <property type="nucleotide sequence ID" value="XM_018179252.1"/>
</dbReference>
<feature type="compositionally biased region" description="Basic and acidic residues" evidence="1">
    <location>
        <begin position="537"/>
        <end position="556"/>
    </location>
</feature>
<feature type="compositionally biased region" description="Basic and acidic residues" evidence="1">
    <location>
        <begin position="362"/>
        <end position="382"/>
    </location>
</feature>
<dbReference type="STRING" id="1460663.A0A177C416"/>
<dbReference type="OrthoDB" id="3946750at2759"/>
<dbReference type="EMBL" id="KV441557">
    <property type="protein sequence ID" value="OAG01538.1"/>
    <property type="molecule type" value="Genomic_DNA"/>
</dbReference>
<feature type="compositionally biased region" description="Low complexity" evidence="1">
    <location>
        <begin position="224"/>
        <end position="238"/>
    </location>
</feature>